<feature type="coiled-coil region" evidence="8">
    <location>
        <begin position="633"/>
        <end position="737"/>
    </location>
</feature>
<reference evidence="10 11" key="1">
    <citation type="journal article" date="2019" name="Sci. Data">
        <title>Hybrid genome assembly and annotation of Danionella translucida.</title>
        <authorList>
            <person name="Kadobianskyi M."/>
            <person name="Schulze L."/>
            <person name="Schuelke M."/>
            <person name="Judkewitz B."/>
        </authorList>
    </citation>
    <scope>NUCLEOTIDE SEQUENCE [LARGE SCALE GENOMIC DNA]</scope>
    <source>
        <strain evidence="10 11">Bolton</strain>
    </source>
</reference>
<dbReference type="GO" id="GO:0043010">
    <property type="term" value="P:camera-type eye development"/>
    <property type="evidence" value="ECO:0007669"/>
    <property type="project" value="TreeGrafter"/>
</dbReference>
<feature type="region of interest" description="Disordered" evidence="9">
    <location>
        <begin position="313"/>
        <end position="340"/>
    </location>
</feature>
<keyword evidence="5 8" id="KW-0175">Coiled coil</keyword>
<evidence type="ECO:0008006" key="12">
    <source>
        <dbReference type="Google" id="ProtNLM"/>
    </source>
</evidence>
<feature type="coiled-coil region" evidence="8">
    <location>
        <begin position="55"/>
        <end position="175"/>
    </location>
</feature>
<dbReference type="GO" id="GO:0035869">
    <property type="term" value="C:ciliary transition zone"/>
    <property type="evidence" value="ECO:0007669"/>
    <property type="project" value="TreeGrafter"/>
</dbReference>
<dbReference type="InterPro" id="IPR026201">
    <property type="entry name" value="Cep290"/>
</dbReference>
<keyword evidence="7" id="KW-0966">Cell projection</keyword>
<keyword evidence="3" id="KW-0963">Cytoplasm</keyword>
<evidence type="ECO:0000256" key="4">
    <source>
        <dbReference type="ARBA" id="ARBA00022794"/>
    </source>
</evidence>
<dbReference type="EMBL" id="SRMA01025213">
    <property type="protein sequence ID" value="TRY97710.1"/>
    <property type="molecule type" value="Genomic_DNA"/>
</dbReference>
<proteinExistence type="predicted"/>
<comment type="subcellular location">
    <subcellularLocation>
        <location evidence="1">Cytoplasm</location>
        <location evidence="1">Cytoskeleton</location>
        <location evidence="1">Cilium basal body</location>
    </subcellularLocation>
    <subcellularLocation>
        <location evidence="2">Cytoplasm</location>
        <location evidence="2">Cytoskeleton</location>
        <location evidence="2">Microtubule organizing center</location>
        <location evidence="2">Centrosome</location>
    </subcellularLocation>
</comment>
<dbReference type="GO" id="GO:0034451">
    <property type="term" value="C:centriolar satellite"/>
    <property type="evidence" value="ECO:0007669"/>
    <property type="project" value="TreeGrafter"/>
</dbReference>
<evidence type="ECO:0000256" key="1">
    <source>
        <dbReference type="ARBA" id="ARBA00004120"/>
    </source>
</evidence>
<evidence type="ECO:0000256" key="5">
    <source>
        <dbReference type="ARBA" id="ARBA00023054"/>
    </source>
</evidence>
<dbReference type="PANTHER" id="PTHR18879">
    <property type="entry name" value="CENTROSOMAL PROTEIN OF 290 KDA"/>
    <property type="match status" value="1"/>
</dbReference>
<feature type="compositionally biased region" description="Basic and acidic residues" evidence="9">
    <location>
        <begin position="230"/>
        <end position="243"/>
    </location>
</feature>
<feature type="coiled-coil region" evidence="8">
    <location>
        <begin position="3"/>
        <end position="30"/>
    </location>
</feature>
<dbReference type="AlphaFoldDB" id="A0A553R695"/>
<evidence type="ECO:0000256" key="7">
    <source>
        <dbReference type="ARBA" id="ARBA00023273"/>
    </source>
</evidence>
<dbReference type="GO" id="GO:0097711">
    <property type="term" value="P:ciliary basal body-plasma membrane docking"/>
    <property type="evidence" value="ECO:0007669"/>
    <property type="project" value="TreeGrafter"/>
</dbReference>
<keyword evidence="4" id="KW-0970">Cilium biogenesis/degradation</keyword>
<organism evidence="10 11">
    <name type="scientific">Danionella cerebrum</name>
    <dbReference type="NCBI Taxonomy" id="2873325"/>
    <lineage>
        <taxon>Eukaryota</taxon>
        <taxon>Metazoa</taxon>
        <taxon>Chordata</taxon>
        <taxon>Craniata</taxon>
        <taxon>Vertebrata</taxon>
        <taxon>Euteleostomi</taxon>
        <taxon>Actinopterygii</taxon>
        <taxon>Neopterygii</taxon>
        <taxon>Teleostei</taxon>
        <taxon>Ostariophysi</taxon>
        <taxon>Cypriniformes</taxon>
        <taxon>Danionidae</taxon>
        <taxon>Danioninae</taxon>
        <taxon>Danionella</taxon>
    </lineage>
</organism>
<evidence type="ECO:0000313" key="10">
    <source>
        <dbReference type="EMBL" id="TRY97710.1"/>
    </source>
</evidence>
<keyword evidence="6" id="KW-0206">Cytoskeleton</keyword>
<name>A0A553R695_9TELE</name>
<keyword evidence="11" id="KW-1185">Reference proteome</keyword>
<evidence type="ECO:0000256" key="6">
    <source>
        <dbReference type="ARBA" id="ARBA00023212"/>
    </source>
</evidence>
<dbReference type="PANTHER" id="PTHR18879:SF20">
    <property type="entry name" value="CENTROSOMAL PROTEIN OF 290 KDA"/>
    <property type="match status" value="1"/>
</dbReference>
<evidence type="ECO:0000256" key="9">
    <source>
        <dbReference type="SAM" id="MobiDB-lite"/>
    </source>
</evidence>
<dbReference type="GO" id="GO:1905515">
    <property type="term" value="P:non-motile cilium assembly"/>
    <property type="evidence" value="ECO:0007669"/>
    <property type="project" value="TreeGrafter"/>
</dbReference>
<feature type="non-terminal residue" evidence="10">
    <location>
        <position position="1"/>
    </location>
</feature>
<dbReference type="Proteomes" id="UP000316079">
    <property type="component" value="Unassembled WGS sequence"/>
</dbReference>
<feature type="region of interest" description="Disordered" evidence="9">
    <location>
        <begin position="175"/>
        <end position="199"/>
    </location>
</feature>
<feature type="region of interest" description="Disordered" evidence="9">
    <location>
        <begin position="224"/>
        <end position="243"/>
    </location>
</feature>
<feature type="region of interest" description="Disordered" evidence="9">
    <location>
        <begin position="396"/>
        <end position="419"/>
    </location>
</feature>
<dbReference type="GO" id="GO:0001822">
    <property type="term" value="P:kidney development"/>
    <property type="evidence" value="ECO:0007669"/>
    <property type="project" value="TreeGrafter"/>
</dbReference>
<feature type="region of interest" description="Disordered" evidence="9">
    <location>
        <begin position="249"/>
        <end position="273"/>
    </location>
</feature>
<gene>
    <name evidence="10" type="ORF">DNTS_024694</name>
</gene>
<evidence type="ECO:0000313" key="11">
    <source>
        <dbReference type="Proteomes" id="UP000316079"/>
    </source>
</evidence>
<dbReference type="OrthoDB" id="8964419at2759"/>
<comment type="caution">
    <text evidence="10">The sequence shown here is derived from an EMBL/GenBank/DDBJ whole genome shotgun (WGS) entry which is preliminary data.</text>
</comment>
<dbReference type="STRING" id="623744.A0A553R695"/>
<evidence type="ECO:0000256" key="8">
    <source>
        <dbReference type="SAM" id="Coils"/>
    </source>
</evidence>
<evidence type="ECO:0000256" key="3">
    <source>
        <dbReference type="ARBA" id="ARBA00022490"/>
    </source>
</evidence>
<accession>A0A553R695</accession>
<sequence length="788" mass="89969">AQVENDGSTVEALQRKIRKLELELDRKSLSEPADKKSILKEDKLSKEEFVRWNEGKKWQARVEKVRNLLKDKEKEVESLSKQLTTVKELYSRLELEKVGLQRKLKGRGVTADLVVGARTLEADKQIEELQTQNTQLEQQIKDIKQQQALPRDAAMEDIIIRNRFLEEKLHSLESHLTKEPASRPSDKHAASPSQLSCSSKVHSLTFDISEAEEMHSLTNGLNKVTSEDEAEHKDLMKDDNKDASANEIRQSPDAIESQHAELEDEVDEELKSHQERIEEALGDQLDGEIDSEASKVQLDEEQEFKITESLKCQPSAGSKELVEEVAHSNSTSDAKLMPEPPTMAEAYNLETELSEHVRCSSSSQELNLNEAEKELIDLGVLKTGVILRCDKEQAAQIKDQKTSGRGSETPSQREHELQKENLKLSSENLELRLQLEQANKDLPRLKDQVADLKEMCSVLKKEKAEVDKRLNHIRGTGRSGKTIPELEKTIALMKKVVEKVQKENETLKKTTELEYEKLKASHEEQLNIRLESKTKSIEKIMMENERLRKDNKKETEAAEKLKVAKASLEVANEKLKAELEETNGRLLFAQSHGSSLQGADSKAWKSLFENKMKGLESEITKKNSSISELNVLLKDTNEKLQTSQHTVIQLKEQVELLKNIPLEATSDEGLAREYQSVRLANKQLEREKAQLLRQIQRFDEQFGTSKVPGYKELQEQIKAVNRDKKKLQEEVKRLTRELENFDPVFFEELEDLKFNYNLEVKKNIVLEEELKKLSDQFGVALPVDVSIS</sequence>
<dbReference type="GO" id="GO:1905349">
    <property type="term" value="P:ciliary transition zone assembly"/>
    <property type="evidence" value="ECO:0007669"/>
    <property type="project" value="TreeGrafter"/>
</dbReference>
<feature type="compositionally biased region" description="Basic and acidic residues" evidence="9">
    <location>
        <begin position="175"/>
        <end position="189"/>
    </location>
</feature>
<protein>
    <recommendedName>
        <fullName evidence="12">Centrosomal protein of 290kDa coiled-coil region domain-containing protein</fullName>
    </recommendedName>
</protein>
<evidence type="ECO:0000256" key="2">
    <source>
        <dbReference type="ARBA" id="ARBA00004300"/>
    </source>
</evidence>